<feature type="region of interest" description="Disordered" evidence="1">
    <location>
        <begin position="1"/>
        <end position="22"/>
    </location>
</feature>
<dbReference type="OrthoDB" id="2940229at2759"/>
<feature type="compositionally biased region" description="Low complexity" evidence="1">
    <location>
        <begin position="420"/>
        <end position="441"/>
    </location>
</feature>
<reference evidence="2 3" key="1">
    <citation type="journal article" date="2020" name="ISME J.">
        <title>Uncovering the hidden diversity of litter-decomposition mechanisms in mushroom-forming fungi.</title>
        <authorList>
            <person name="Floudas D."/>
            <person name="Bentzer J."/>
            <person name="Ahren D."/>
            <person name="Johansson T."/>
            <person name="Persson P."/>
            <person name="Tunlid A."/>
        </authorList>
    </citation>
    <scope>NUCLEOTIDE SEQUENCE [LARGE SCALE GENOMIC DNA]</scope>
    <source>
        <strain evidence="2 3">CBS 146.42</strain>
    </source>
</reference>
<evidence type="ECO:0000313" key="3">
    <source>
        <dbReference type="Proteomes" id="UP000559027"/>
    </source>
</evidence>
<sequence>MPLKRPHDSTPLDARDKKRLHSVSLPVTPAASHISFSTPLKTPHTPYPPHPFDSPGNPFGRKRIKHLTRALPESTSFSKHLPLRFQFIRTGSASTRQGGVYRVVQVPLSYTFIHLRCLIAWLFSGLPGHGGVDEHLFEVKKDVSIYSHLYKPGQVKSGQTWVKLSSSQDPYRYRQGYFNDDEEEREEDQLASDAEEGFGEEEDGLEDCEDEEQEDWKWEDEDDFTLVHAWPKGPELGRAIIYHHSLTTQIHITVNQTSIPRRRGRSNTPYVFSARGRIWLSAPPLPRPVFAVPAKKVESPGHKRKSSPKVIEDNDADGDTEEASETESDTEDDKDDEQGEDVNLELDAEHWNRSSNAFAKFLARYMGSLLPESTPSSSRVASSFDHEEEYLSEGDTLQYPSTPGLTRSSSVPSSPGPTLATSSPPRASSSVPVRVVSPSTSDAEDSEGGYITLSLPALTPFPVKARPIRKRMERIEKRMGKMKKGKWLCQHDDKDDEEEEKDELGEDDQNENVAPVPTKVTGKGVRTEESEPLDWDPFGDEEEL</sequence>
<feature type="region of interest" description="Disordered" evidence="1">
    <location>
        <begin position="372"/>
        <end position="450"/>
    </location>
</feature>
<feature type="compositionally biased region" description="Acidic residues" evidence="1">
    <location>
        <begin position="494"/>
        <end position="510"/>
    </location>
</feature>
<dbReference type="PANTHER" id="PTHR35711">
    <property type="entry name" value="EXPRESSED PROTEIN"/>
    <property type="match status" value="1"/>
</dbReference>
<dbReference type="Proteomes" id="UP000559027">
    <property type="component" value="Unassembled WGS sequence"/>
</dbReference>
<gene>
    <name evidence="2" type="ORF">D9756_008358</name>
</gene>
<feature type="region of interest" description="Disordered" evidence="1">
    <location>
        <begin position="477"/>
        <end position="544"/>
    </location>
</feature>
<evidence type="ECO:0000313" key="2">
    <source>
        <dbReference type="EMBL" id="KAF5350974.1"/>
    </source>
</evidence>
<feature type="compositionally biased region" description="Acidic residues" evidence="1">
    <location>
        <begin position="179"/>
        <end position="213"/>
    </location>
</feature>
<comment type="caution">
    <text evidence="2">The sequence shown here is derived from an EMBL/GenBank/DDBJ whole genome shotgun (WGS) entry which is preliminary data.</text>
</comment>
<dbReference type="PANTHER" id="PTHR35711:SF1">
    <property type="entry name" value="ECTODERMAL, ISOFORM F"/>
    <property type="match status" value="1"/>
</dbReference>
<feature type="compositionally biased region" description="Basic and acidic residues" evidence="1">
    <location>
        <begin position="1"/>
        <end position="16"/>
    </location>
</feature>
<feature type="region of interest" description="Disordered" evidence="1">
    <location>
        <begin position="293"/>
        <end position="339"/>
    </location>
</feature>
<feature type="compositionally biased region" description="Acidic residues" evidence="1">
    <location>
        <begin position="313"/>
        <end position="339"/>
    </location>
</feature>
<accession>A0A8H5CZN7</accession>
<dbReference type="AlphaFoldDB" id="A0A8H5CZN7"/>
<name>A0A8H5CZN7_9AGAR</name>
<evidence type="ECO:0000256" key="1">
    <source>
        <dbReference type="SAM" id="MobiDB-lite"/>
    </source>
</evidence>
<keyword evidence="3" id="KW-1185">Reference proteome</keyword>
<feature type="compositionally biased region" description="Acidic residues" evidence="1">
    <location>
        <begin position="530"/>
        <end position="544"/>
    </location>
</feature>
<protein>
    <submittedName>
        <fullName evidence="2">Uncharacterized protein</fullName>
    </submittedName>
</protein>
<proteinExistence type="predicted"/>
<organism evidence="2 3">
    <name type="scientific">Leucocoprinus leucothites</name>
    <dbReference type="NCBI Taxonomy" id="201217"/>
    <lineage>
        <taxon>Eukaryota</taxon>
        <taxon>Fungi</taxon>
        <taxon>Dikarya</taxon>
        <taxon>Basidiomycota</taxon>
        <taxon>Agaricomycotina</taxon>
        <taxon>Agaricomycetes</taxon>
        <taxon>Agaricomycetidae</taxon>
        <taxon>Agaricales</taxon>
        <taxon>Agaricineae</taxon>
        <taxon>Agaricaceae</taxon>
        <taxon>Leucocoprinus</taxon>
    </lineage>
</organism>
<dbReference type="EMBL" id="JAACJO010000013">
    <property type="protein sequence ID" value="KAF5350974.1"/>
    <property type="molecule type" value="Genomic_DNA"/>
</dbReference>
<feature type="compositionally biased region" description="Polar residues" evidence="1">
    <location>
        <begin position="398"/>
        <end position="413"/>
    </location>
</feature>
<feature type="region of interest" description="Disordered" evidence="1">
    <location>
        <begin position="178"/>
        <end position="213"/>
    </location>
</feature>
<feature type="compositionally biased region" description="Polar residues" evidence="1">
    <location>
        <begin position="372"/>
        <end position="381"/>
    </location>
</feature>